<feature type="domain" description="Ketopantoate reductase C-terminal" evidence="12">
    <location>
        <begin position="166"/>
        <end position="284"/>
    </location>
</feature>
<sequence length="290" mass="32165">MHWLVVGTGAIGSLMAANLRRIGEHVVIKPRHEQATIQLLYNAHQLEFSTVDLPLTQPTQVFAAVKAYQVETVIEQLNAANLPVGSSLIVSYNGMLDNEASLLPPNTLHWVTTHGAYRHDNEVIHAGMGESWLGWAQVEHASSARPIEVFSVLNNALPPLNWSPAIHQRRWIKLAINCLINPFTVIHNCRNGELLSHDISAVQLQAAQEICWLAAYFGVQLGAEELVAQAHHVIKNTANNYSSMLMDVRLNRPTEVDYLNGFVARQAKLAGHPAPTNEQLWQQVLNIANN</sequence>
<dbReference type="Gene3D" id="1.10.1040.10">
    <property type="entry name" value="N-(1-d-carboxylethyl)-l-norvaline Dehydrogenase, domain 2"/>
    <property type="match status" value="1"/>
</dbReference>
<dbReference type="InterPro" id="IPR008927">
    <property type="entry name" value="6-PGluconate_DH-like_C_sf"/>
</dbReference>
<evidence type="ECO:0000256" key="6">
    <source>
        <dbReference type="ARBA" id="ARBA00022857"/>
    </source>
</evidence>
<dbReference type="GO" id="GO:0015940">
    <property type="term" value="P:pantothenate biosynthetic process"/>
    <property type="evidence" value="ECO:0007669"/>
    <property type="project" value="UniProtKB-UniPathway"/>
</dbReference>
<evidence type="ECO:0000256" key="4">
    <source>
        <dbReference type="ARBA" id="ARBA00019465"/>
    </source>
</evidence>
<evidence type="ECO:0000256" key="8">
    <source>
        <dbReference type="ARBA" id="ARBA00032024"/>
    </source>
</evidence>
<dbReference type="Pfam" id="PF08546">
    <property type="entry name" value="ApbA_C"/>
    <property type="match status" value="1"/>
</dbReference>
<dbReference type="SUPFAM" id="SSF51735">
    <property type="entry name" value="NAD(P)-binding Rossmann-fold domains"/>
    <property type="match status" value="1"/>
</dbReference>
<dbReference type="InterPro" id="IPR003710">
    <property type="entry name" value="ApbA"/>
</dbReference>
<evidence type="ECO:0000259" key="12">
    <source>
        <dbReference type="Pfam" id="PF08546"/>
    </source>
</evidence>
<evidence type="ECO:0000256" key="1">
    <source>
        <dbReference type="ARBA" id="ARBA00004994"/>
    </source>
</evidence>
<feature type="domain" description="Ketopantoate reductase N-terminal" evidence="11">
    <location>
        <begin position="3"/>
        <end position="134"/>
    </location>
</feature>
<evidence type="ECO:0000256" key="9">
    <source>
        <dbReference type="ARBA" id="ARBA00048793"/>
    </source>
</evidence>
<evidence type="ECO:0000256" key="2">
    <source>
        <dbReference type="ARBA" id="ARBA00007870"/>
    </source>
</evidence>
<evidence type="ECO:0000259" key="11">
    <source>
        <dbReference type="Pfam" id="PF02558"/>
    </source>
</evidence>
<dbReference type="NCBIfam" id="TIGR00745">
    <property type="entry name" value="apbA_panE"/>
    <property type="match status" value="1"/>
</dbReference>
<dbReference type="STRING" id="519452.SAMN04488139_0859"/>
<dbReference type="EC" id="1.1.1.169" evidence="3 10"/>
<comment type="similarity">
    <text evidence="2 10">Belongs to the ketopantoate reductase family.</text>
</comment>
<evidence type="ECO:0000256" key="10">
    <source>
        <dbReference type="RuleBase" id="RU362068"/>
    </source>
</evidence>
<evidence type="ECO:0000313" key="13">
    <source>
        <dbReference type="EMBL" id="RUO49586.1"/>
    </source>
</evidence>
<dbReference type="InterPro" id="IPR036291">
    <property type="entry name" value="NAD(P)-bd_dom_sf"/>
</dbReference>
<dbReference type="Proteomes" id="UP000286985">
    <property type="component" value="Unassembled WGS sequence"/>
</dbReference>
<comment type="catalytic activity">
    <reaction evidence="9 10">
        <text>(R)-pantoate + NADP(+) = 2-dehydropantoate + NADPH + H(+)</text>
        <dbReference type="Rhea" id="RHEA:16233"/>
        <dbReference type="ChEBI" id="CHEBI:11561"/>
        <dbReference type="ChEBI" id="CHEBI:15378"/>
        <dbReference type="ChEBI" id="CHEBI:15980"/>
        <dbReference type="ChEBI" id="CHEBI:57783"/>
        <dbReference type="ChEBI" id="CHEBI:58349"/>
        <dbReference type="EC" id="1.1.1.169"/>
    </reaction>
</comment>
<dbReference type="SUPFAM" id="SSF48179">
    <property type="entry name" value="6-phosphogluconate dehydrogenase C-terminal domain-like"/>
    <property type="match status" value="1"/>
</dbReference>
<keyword evidence="5 10" id="KW-0566">Pantothenate biosynthesis</keyword>
<dbReference type="GO" id="GO:0050661">
    <property type="term" value="F:NADP binding"/>
    <property type="evidence" value="ECO:0007669"/>
    <property type="project" value="TreeGrafter"/>
</dbReference>
<accession>A0A432XLM2</accession>
<dbReference type="UniPathway" id="UPA00028">
    <property type="reaction ID" value="UER00004"/>
</dbReference>
<comment type="caution">
    <text evidence="13">The sequence shown here is derived from an EMBL/GenBank/DDBJ whole genome shotgun (WGS) entry which is preliminary data.</text>
</comment>
<dbReference type="InterPro" id="IPR013752">
    <property type="entry name" value="KPA_reductase"/>
</dbReference>
<dbReference type="EMBL" id="PIPU01000001">
    <property type="protein sequence ID" value="RUO49586.1"/>
    <property type="molecule type" value="Genomic_DNA"/>
</dbReference>
<gene>
    <name evidence="13" type="ORF">CWE24_03615</name>
</gene>
<keyword evidence="6 10" id="KW-0521">NADP</keyword>
<reference evidence="14" key="1">
    <citation type="journal article" date="2018" name="Front. Microbiol.">
        <title>Genome-Based Analysis Reveals the Taxonomy and Diversity of the Family Idiomarinaceae.</title>
        <authorList>
            <person name="Liu Y."/>
            <person name="Lai Q."/>
            <person name="Shao Z."/>
        </authorList>
    </citation>
    <scope>NUCLEOTIDE SEQUENCE [LARGE SCALE GENOMIC DNA]</scope>
    <source>
        <strain evidence="14">908033</strain>
    </source>
</reference>
<dbReference type="GO" id="GO:0005737">
    <property type="term" value="C:cytoplasm"/>
    <property type="evidence" value="ECO:0007669"/>
    <property type="project" value="TreeGrafter"/>
</dbReference>
<name>A0A432XLM2_9GAMM</name>
<comment type="function">
    <text evidence="10">Catalyzes the NADPH-dependent reduction of ketopantoate into pantoic acid.</text>
</comment>
<dbReference type="Pfam" id="PF02558">
    <property type="entry name" value="ApbA"/>
    <property type="match status" value="1"/>
</dbReference>
<evidence type="ECO:0000256" key="7">
    <source>
        <dbReference type="ARBA" id="ARBA00023002"/>
    </source>
</evidence>
<dbReference type="GO" id="GO:0008677">
    <property type="term" value="F:2-dehydropantoate 2-reductase activity"/>
    <property type="evidence" value="ECO:0007669"/>
    <property type="project" value="UniProtKB-EC"/>
</dbReference>
<dbReference type="InterPro" id="IPR050838">
    <property type="entry name" value="Ketopantoate_reductase"/>
</dbReference>
<comment type="pathway">
    <text evidence="1 10">Cofactor biosynthesis; (R)-pantothenate biosynthesis; (R)-pantoate from 3-methyl-2-oxobutanoate: step 2/2.</text>
</comment>
<organism evidence="13 14">
    <name type="scientific">Pseudidiomarina donghaiensis</name>
    <dbReference type="NCBI Taxonomy" id="519452"/>
    <lineage>
        <taxon>Bacteria</taxon>
        <taxon>Pseudomonadati</taxon>
        <taxon>Pseudomonadota</taxon>
        <taxon>Gammaproteobacteria</taxon>
        <taxon>Alteromonadales</taxon>
        <taxon>Idiomarinaceae</taxon>
        <taxon>Pseudidiomarina</taxon>
    </lineage>
</organism>
<dbReference type="Gene3D" id="3.40.50.720">
    <property type="entry name" value="NAD(P)-binding Rossmann-like Domain"/>
    <property type="match status" value="1"/>
</dbReference>
<dbReference type="InterPro" id="IPR013328">
    <property type="entry name" value="6PGD_dom2"/>
</dbReference>
<protein>
    <recommendedName>
        <fullName evidence="4 10">2-dehydropantoate 2-reductase</fullName>
        <ecNumber evidence="3 10">1.1.1.169</ecNumber>
    </recommendedName>
    <alternativeName>
        <fullName evidence="8 10">Ketopantoate reductase</fullName>
    </alternativeName>
</protein>
<proteinExistence type="inferred from homology"/>
<keyword evidence="14" id="KW-1185">Reference proteome</keyword>
<dbReference type="AlphaFoldDB" id="A0A432XLM2"/>
<evidence type="ECO:0000256" key="3">
    <source>
        <dbReference type="ARBA" id="ARBA00013014"/>
    </source>
</evidence>
<dbReference type="RefSeq" id="WP_092837985.1">
    <property type="nucleotide sequence ID" value="NZ_FPCF01000001.1"/>
</dbReference>
<evidence type="ECO:0000256" key="5">
    <source>
        <dbReference type="ARBA" id="ARBA00022655"/>
    </source>
</evidence>
<dbReference type="PANTHER" id="PTHR43765:SF2">
    <property type="entry name" value="2-DEHYDROPANTOATE 2-REDUCTASE"/>
    <property type="match status" value="1"/>
</dbReference>
<keyword evidence="7 10" id="KW-0560">Oxidoreductase</keyword>
<dbReference type="InterPro" id="IPR013332">
    <property type="entry name" value="KPR_N"/>
</dbReference>
<evidence type="ECO:0000313" key="14">
    <source>
        <dbReference type="Proteomes" id="UP000286985"/>
    </source>
</evidence>
<dbReference type="PANTHER" id="PTHR43765">
    <property type="entry name" value="2-DEHYDROPANTOATE 2-REDUCTASE-RELATED"/>
    <property type="match status" value="1"/>
</dbReference>
<dbReference type="OrthoDB" id="6530772at2"/>